<comment type="cofactor">
    <cofactor evidence="1">
        <name>Mn(2+)</name>
        <dbReference type="ChEBI" id="CHEBI:29035"/>
    </cofactor>
</comment>
<dbReference type="PANTHER" id="PTHR43749">
    <property type="entry name" value="RNA-SPLICING LIGASE RTCB"/>
    <property type="match status" value="1"/>
</dbReference>
<comment type="caution">
    <text evidence="10">The sequence shown here is derived from an EMBL/GenBank/DDBJ whole genome shotgun (WGS) entry which is preliminary data.</text>
</comment>
<dbReference type="Gene3D" id="3.90.1860.10">
    <property type="entry name" value="tRNA-splicing ligase RtcB"/>
    <property type="match status" value="1"/>
</dbReference>
<keyword evidence="3 10" id="KW-0436">Ligase</keyword>
<dbReference type="InterPro" id="IPR052915">
    <property type="entry name" value="RtcB-like"/>
</dbReference>
<evidence type="ECO:0000256" key="6">
    <source>
        <dbReference type="ARBA" id="ARBA00022800"/>
    </source>
</evidence>
<evidence type="ECO:0000256" key="7">
    <source>
        <dbReference type="ARBA" id="ARBA00023134"/>
    </source>
</evidence>
<keyword evidence="11" id="KW-1185">Reference proteome</keyword>
<dbReference type="Pfam" id="PF01139">
    <property type="entry name" value="RtcB"/>
    <property type="match status" value="2"/>
</dbReference>
<dbReference type="SUPFAM" id="SSF103365">
    <property type="entry name" value="Hypothetical protein PH1602"/>
    <property type="match status" value="1"/>
</dbReference>
<reference evidence="10 11" key="1">
    <citation type="submission" date="2021-03" db="EMBL/GenBank/DDBJ databases">
        <title>Genomic Encyclopedia of Type Strains, Phase IV (KMG-IV): sequencing the most valuable type-strain genomes for metagenomic binning, comparative biology and taxonomic classification.</title>
        <authorList>
            <person name="Goeker M."/>
        </authorList>
    </citation>
    <scope>NUCLEOTIDE SEQUENCE [LARGE SCALE GENOMIC DNA]</scope>
    <source>
        <strain evidence="10 11">DSM 6139</strain>
    </source>
</reference>
<comment type="catalytic activity">
    <reaction evidence="9">
        <text>a 3'-end 3'-phospho-ribonucleotide-RNA + a 5'-end dephospho-ribonucleoside-RNA + GTP = a ribonucleotidyl-ribonucleotide-RNA + GMP + diphosphate</text>
        <dbReference type="Rhea" id="RHEA:68076"/>
        <dbReference type="Rhea" id="RHEA-COMP:10463"/>
        <dbReference type="Rhea" id="RHEA-COMP:13936"/>
        <dbReference type="Rhea" id="RHEA-COMP:17355"/>
        <dbReference type="ChEBI" id="CHEBI:33019"/>
        <dbReference type="ChEBI" id="CHEBI:37565"/>
        <dbReference type="ChEBI" id="CHEBI:58115"/>
        <dbReference type="ChEBI" id="CHEBI:83062"/>
        <dbReference type="ChEBI" id="CHEBI:138284"/>
        <dbReference type="ChEBI" id="CHEBI:173118"/>
        <dbReference type="EC" id="6.5.1.8"/>
    </reaction>
</comment>
<dbReference type="Proteomes" id="UP001519271">
    <property type="component" value="Unassembled WGS sequence"/>
</dbReference>
<dbReference type="EC" id="6.5.1.8" evidence="2"/>
<keyword evidence="7" id="KW-0342">GTP-binding</keyword>
<keyword evidence="8" id="KW-0464">Manganese</keyword>
<dbReference type="InterPro" id="IPR036025">
    <property type="entry name" value="RtcB-like_sf"/>
</dbReference>
<dbReference type="GO" id="GO:0016874">
    <property type="term" value="F:ligase activity"/>
    <property type="evidence" value="ECO:0007669"/>
    <property type="project" value="UniProtKB-KW"/>
</dbReference>
<proteinExistence type="predicted"/>
<sequence length="368" mass="40508">MDISGRYGNARIFAKSLESEAIDQIRELLDQPFTKGAKIRIMPDAHSGAGCVIGTTMTVSGKAVPNLVGVDIGCGMLVTRLDLKHRLSVRDLEKLDHIIRDEVPSGFSIRKSALPEARKAEVEDLQCAGRMDLNRANLSVGTLGGGNHFIELDMDDSGETYLVIHSGSRHLGKQLAEHYQSLAGKSLSGSGIPRYLAYLEGADFKDYLHDISIVQKYADLNRHAMARVILSKMGWGMKDEFSTIHNYIDMEAMVLRKGSVSAKNGELLLIPMNMRDGSLLCTGKGNEDWNLSAPHGAGRLMSRHRAKDTLSMERYTDSMKGIFTTSVSRSTLDEAPDAYKPMDEILDTIGDTVTVDKTLKPIYNFKSP</sequence>
<organism evidence="10 11">
    <name type="scientific">Youngiibacter multivorans</name>
    <dbReference type="NCBI Taxonomy" id="937251"/>
    <lineage>
        <taxon>Bacteria</taxon>
        <taxon>Bacillati</taxon>
        <taxon>Bacillota</taxon>
        <taxon>Clostridia</taxon>
        <taxon>Eubacteriales</taxon>
        <taxon>Clostridiaceae</taxon>
        <taxon>Youngiibacter</taxon>
    </lineage>
</organism>
<evidence type="ECO:0000256" key="3">
    <source>
        <dbReference type="ARBA" id="ARBA00022598"/>
    </source>
</evidence>
<evidence type="ECO:0000256" key="5">
    <source>
        <dbReference type="ARBA" id="ARBA00022741"/>
    </source>
</evidence>
<dbReference type="InterPro" id="IPR001233">
    <property type="entry name" value="RtcB"/>
</dbReference>
<evidence type="ECO:0000256" key="4">
    <source>
        <dbReference type="ARBA" id="ARBA00022723"/>
    </source>
</evidence>
<gene>
    <name evidence="10" type="ORF">J2Z34_000787</name>
</gene>
<keyword evidence="6" id="KW-0692">RNA repair</keyword>
<evidence type="ECO:0000256" key="1">
    <source>
        <dbReference type="ARBA" id="ARBA00001936"/>
    </source>
</evidence>
<evidence type="ECO:0000313" key="10">
    <source>
        <dbReference type="EMBL" id="MBP1918315.1"/>
    </source>
</evidence>
<evidence type="ECO:0000256" key="8">
    <source>
        <dbReference type="ARBA" id="ARBA00023211"/>
    </source>
</evidence>
<evidence type="ECO:0000256" key="9">
    <source>
        <dbReference type="ARBA" id="ARBA00047746"/>
    </source>
</evidence>
<keyword evidence="4" id="KW-0479">Metal-binding</keyword>
<dbReference type="EMBL" id="JAGGKC010000004">
    <property type="protein sequence ID" value="MBP1918315.1"/>
    <property type="molecule type" value="Genomic_DNA"/>
</dbReference>
<evidence type="ECO:0000313" key="11">
    <source>
        <dbReference type="Proteomes" id="UP001519271"/>
    </source>
</evidence>
<protein>
    <recommendedName>
        <fullName evidence="2">3'-phosphate/5'-hydroxy nucleic acid ligase</fullName>
        <ecNumber evidence="2">6.5.1.8</ecNumber>
    </recommendedName>
</protein>
<dbReference type="PANTHER" id="PTHR43749:SF2">
    <property type="entry name" value="RNA-SPLICING LIGASE RTCB"/>
    <property type="match status" value="1"/>
</dbReference>
<dbReference type="RefSeq" id="WP_209458553.1">
    <property type="nucleotide sequence ID" value="NZ_JAGGKC010000004.1"/>
</dbReference>
<accession>A0ABS4G195</accession>
<evidence type="ECO:0000256" key="2">
    <source>
        <dbReference type="ARBA" id="ARBA00012726"/>
    </source>
</evidence>
<keyword evidence="5" id="KW-0547">Nucleotide-binding</keyword>
<name>A0ABS4G195_9CLOT</name>